<accession>A0ABT7DZI8</accession>
<dbReference type="InterPro" id="IPR025669">
    <property type="entry name" value="AAA_dom"/>
</dbReference>
<name>A0ABT7DZI8_9NEIS</name>
<dbReference type="SUPFAM" id="SSF52540">
    <property type="entry name" value="P-loop containing nucleoside triphosphate hydrolases"/>
    <property type="match status" value="1"/>
</dbReference>
<dbReference type="PANTHER" id="PTHR13696:SF52">
    <property type="entry name" value="PARA FAMILY PROTEIN CT_582"/>
    <property type="match status" value="1"/>
</dbReference>
<dbReference type="InterPro" id="IPR050678">
    <property type="entry name" value="DNA_Partitioning_ATPase"/>
</dbReference>
<keyword evidence="3" id="KW-1185">Reference proteome</keyword>
<evidence type="ECO:0000313" key="2">
    <source>
        <dbReference type="EMBL" id="MDK2125482.1"/>
    </source>
</evidence>
<dbReference type="CDD" id="cd02042">
    <property type="entry name" value="ParAB_family"/>
    <property type="match status" value="1"/>
</dbReference>
<sequence>MNNLIRRCKYQAMKTLAIYNPKGGVGKSTTTVNLADGFARRGLQVLVVDLDPQSNTSNTITGVSPRKLHLTGFSMIEDPNIPIVECIHETVFENVHILPMVMKLRKLEPELWRRDTDYLRIRLARVAEFYDICLIDCPPNLGKLTMMGLVAASHYLTPIKSADRYSLDGFDDLTETVAEVQREKNKELRYLGALLTMHDGRSNISKLIASDLESKVGDHILSNSIPQSVKINECIDAKKSIFALDANSSVGLAFARLVKEIMVKMGYIDHDDSDTGNSQPDEVNGE</sequence>
<dbReference type="Proteomes" id="UP001172778">
    <property type="component" value="Unassembled WGS sequence"/>
</dbReference>
<dbReference type="Gene3D" id="3.40.50.300">
    <property type="entry name" value="P-loop containing nucleotide triphosphate hydrolases"/>
    <property type="match status" value="1"/>
</dbReference>
<proteinExistence type="predicted"/>
<dbReference type="InterPro" id="IPR027417">
    <property type="entry name" value="P-loop_NTPase"/>
</dbReference>
<organism evidence="2 3">
    <name type="scientific">Parachitinimonas caeni</name>
    <dbReference type="NCBI Taxonomy" id="3031301"/>
    <lineage>
        <taxon>Bacteria</taxon>
        <taxon>Pseudomonadati</taxon>
        <taxon>Pseudomonadota</taxon>
        <taxon>Betaproteobacteria</taxon>
        <taxon>Neisseriales</taxon>
        <taxon>Chitinibacteraceae</taxon>
        <taxon>Parachitinimonas</taxon>
    </lineage>
</organism>
<dbReference type="Pfam" id="PF13614">
    <property type="entry name" value="AAA_31"/>
    <property type="match status" value="1"/>
</dbReference>
<protein>
    <submittedName>
        <fullName evidence="2">ParA family protein</fullName>
    </submittedName>
</protein>
<evidence type="ECO:0000313" key="3">
    <source>
        <dbReference type="Proteomes" id="UP001172778"/>
    </source>
</evidence>
<reference evidence="2" key="1">
    <citation type="submission" date="2023-03" db="EMBL/GenBank/DDBJ databases">
        <title>Chitinimonas shenzhenensis gen. nov., sp. nov., a novel member of family Burkholderiaceae isolated from activated sludge collected in Shen Zhen, China.</title>
        <authorList>
            <person name="Wang X."/>
        </authorList>
    </citation>
    <scope>NUCLEOTIDE SEQUENCE</scope>
    <source>
        <strain evidence="2">DQS-5</strain>
    </source>
</reference>
<dbReference type="RefSeq" id="WP_284101792.1">
    <property type="nucleotide sequence ID" value="NZ_JARRAF010000019.1"/>
</dbReference>
<gene>
    <name evidence="2" type="ORF">PZA18_15615</name>
</gene>
<comment type="caution">
    <text evidence="2">The sequence shown here is derived from an EMBL/GenBank/DDBJ whole genome shotgun (WGS) entry which is preliminary data.</text>
</comment>
<evidence type="ECO:0000259" key="1">
    <source>
        <dbReference type="Pfam" id="PF13614"/>
    </source>
</evidence>
<dbReference type="PRINTS" id="PR00091">
    <property type="entry name" value="NITROGNASEII"/>
</dbReference>
<dbReference type="PANTHER" id="PTHR13696">
    <property type="entry name" value="P-LOOP CONTAINING NUCLEOSIDE TRIPHOSPHATE HYDROLASE"/>
    <property type="match status" value="1"/>
</dbReference>
<feature type="domain" description="AAA" evidence="1">
    <location>
        <begin position="13"/>
        <end position="189"/>
    </location>
</feature>
<dbReference type="EMBL" id="JARRAF010000019">
    <property type="protein sequence ID" value="MDK2125482.1"/>
    <property type="molecule type" value="Genomic_DNA"/>
</dbReference>